<organism evidence="1 2">
    <name type="scientific">Acaulospora colombiana</name>
    <dbReference type="NCBI Taxonomy" id="27376"/>
    <lineage>
        <taxon>Eukaryota</taxon>
        <taxon>Fungi</taxon>
        <taxon>Fungi incertae sedis</taxon>
        <taxon>Mucoromycota</taxon>
        <taxon>Glomeromycotina</taxon>
        <taxon>Glomeromycetes</taxon>
        <taxon>Diversisporales</taxon>
        <taxon>Acaulosporaceae</taxon>
        <taxon>Acaulospora</taxon>
    </lineage>
</organism>
<dbReference type="EMBL" id="CAJVPT010005127">
    <property type="protein sequence ID" value="CAG8516507.1"/>
    <property type="molecule type" value="Genomic_DNA"/>
</dbReference>
<protein>
    <submittedName>
        <fullName evidence="1">2869_t:CDS:1</fullName>
    </submittedName>
</protein>
<dbReference type="Proteomes" id="UP000789525">
    <property type="component" value="Unassembled WGS sequence"/>
</dbReference>
<proteinExistence type="predicted"/>
<feature type="non-terminal residue" evidence="1">
    <location>
        <position position="1"/>
    </location>
</feature>
<reference evidence="1" key="1">
    <citation type="submission" date="2021-06" db="EMBL/GenBank/DDBJ databases">
        <authorList>
            <person name="Kallberg Y."/>
            <person name="Tangrot J."/>
            <person name="Rosling A."/>
        </authorList>
    </citation>
    <scope>NUCLEOTIDE SEQUENCE</scope>
    <source>
        <strain evidence="1">CL356</strain>
    </source>
</reference>
<evidence type="ECO:0000313" key="1">
    <source>
        <dbReference type="EMBL" id="CAG8516507.1"/>
    </source>
</evidence>
<sequence>FHHLFLRNILKPGVGLDSLSDVFTSLVAPYCYLLLVIYCRPHYASPVL</sequence>
<accession>A0ACA9L987</accession>
<comment type="caution">
    <text evidence="1">The sequence shown here is derived from an EMBL/GenBank/DDBJ whole genome shotgun (WGS) entry which is preliminary data.</text>
</comment>
<name>A0ACA9L987_9GLOM</name>
<keyword evidence="2" id="KW-1185">Reference proteome</keyword>
<evidence type="ECO:0000313" key="2">
    <source>
        <dbReference type="Proteomes" id="UP000789525"/>
    </source>
</evidence>
<gene>
    <name evidence="1" type="ORF">ACOLOM_LOCUS3457</name>
</gene>